<dbReference type="GO" id="GO:0004519">
    <property type="term" value="F:endonuclease activity"/>
    <property type="evidence" value="ECO:0007669"/>
    <property type="project" value="UniProtKB-KW"/>
</dbReference>
<feature type="active site" evidence="1">
    <location>
        <position position="171"/>
    </location>
</feature>
<comment type="similarity">
    <text evidence="1">Belongs to the ANKZF1/VMS1 family.</text>
</comment>
<reference evidence="3 4" key="1">
    <citation type="submission" date="2023-10" db="EMBL/GenBank/DDBJ databases">
        <authorList>
            <person name="Maclean D."/>
            <person name="Macfadyen A."/>
        </authorList>
    </citation>
    <scope>NUCLEOTIDE SEQUENCE [LARGE SCALE GENOMIC DNA]</scope>
</reference>
<dbReference type="EMBL" id="CAUYUE010000010">
    <property type="protein sequence ID" value="CAK0784583.1"/>
    <property type="molecule type" value="Genomic_DNA"/>
</dbReference>
<keyword evidence="1" id="KW-0540">Nuclease</keyword>
<comment type="domain">
    <text evidence="1">The VLRF1 domain mediates binding to the 60S ribosomal subunit.</text>
</comment>
<dbReference type="InterPro" id="IPR041175">
    <property type="entry name" value="VLRF1/Vms1"/>
</dbReference>
<organism evidence="3 4">
    <name type="scientific">Coccomyxa viridis</name>
    <dbReference type="NCBI Taxonomy" id="1274662"/>
    <lineage>
        <taxon>Eukaryota</taxon>
        <taxon>Viridiplantae</taxon>
        <taxon>Chlorophyta</taxon>
        <taxon>core chlorophytes</taxon>
        <taxon>Trebouxiophyceae</taxon>
        <taxon>Trebouxiophyceae incertae sedis</taxon>
        <taxon>Coccomyxaceae</taxon>
        <taxon>Coccomyxa</taxon>
    </lineage>
</organism>
<proteinExistence type="inferred from homology"/>
<keyword evidence="4" id="KW-1185">Reference proteome</keyword>
<dbReference type="GO" id="GO:0005737">
    <property type="term" value="C:cytoplasm"/>
    <property type="evidence" value="ECO:0007669"/>
    <property type="project" value="UniProtKB-UniRule"/>
</dbReference>
<dbReference type="Pfam" id="PF18826">
    <property type="entry name" value="bVLRF1"/>
    <property type="match status" value="1"/>
</dbReference>
<comment type="caution">
    <text evidence="3">The sequence shown here is derived from an EMBL/GenBank/DDBJ whole genome shotgun (WGS) entry which is preliminary data.</text>
</comment>
<evidence type="ECO:0000313" key="3">
    <source>
        <dbReference type="EMBL" id="CAK0784583.1"/>
    </source>
</evidence>
<accession>A0AAV1IBH9</accession>
<gene>
    <name evidence="3" type="ORF">CVIRNUC_007787</name>
</gene>
<dbReference type="PROSITE" id="PS52044">
    <property type="entry name" value="VLRF1"/>
    <property type="match status" value="1"/>
</dbReference>
<keyword evidence="1" id="KW-0255">Endonuclease</keyword>
<name>A0AAV1IBH9_9CHLO</name>
<dbReference type="GO" id="GO:0016787">
    <property type="term" value="F:hydrolase activity"/>
    <property type="evidence" value="ECO:0007669"/>
    <property type="project" value="UniProtKB-KW"/>
</dbReference>
<keyword evidence="1" id="KW-0378">Hydrolase</keyword>
<dbReference type="Proteomes" id="UP001314263">
    <property type="component" value="Unassembled WGS sequence"/>
</dbReference>
<protein>
    <recommendedName>
        <fullName evidence="2">VLRF1 domain-containing protein</fullName>
    </recommendedName>
</protein>
<evidence type="ECO:0000256" key="1">
    <source>
        <dbReference type="PROSITE-ProRule" id="PRU01389"/>
    </source>
</evidence>
<evidence type="ECO:0000313" key="4">
    <source>
        <dbReference type="Proteomes" id="UP001314263"/>
    </source>
</evidence>
<feature type="domain" description="VLRF1" evidence="2">
    <location>
        <begin position="128"/>
        <end position="217"/>
    </location>
</feature>
<dbReference type="AlphaFoldDB" id="A0AAV1IBH9"/>
<keyword evidence="1" id="KW-0963">Cytoplasm</keyword>
<evidence type="ECO:0000259" key="2">
    <source>
        <dbReference type="PROSITE" id="PS52044"/>
    </source>
</evidence>
<sequence length="217" mass="23816">MLLSRRFICRSTSQEFDAWVRANPFPGRPGGSLRKITEVNAGDTPDAPARSVRNFNWSDTPSVLRQCMLQAPEGIWSHHSEGFTCLHSATGAKLTEVVLPAVLQPLQYPEGLLIRAQDLSVDLADLQACGTHIAVLLSADSAALGVWRDGKLSRHKCYTGYTVRRKAGKAQMTYLRRGGSGSTVGGGIRRRETERLFSSAASRLVEWEQDVCLCDKA</sequence>